<dbReference type="Proteomes" id="UP000266965">
    <property type="component" value="Segment"/>
</dbReference>
<evidence type="ECO:0000313" key="3">
    <source>
        <dbReference type="Proteomes" id="UP000266965"/>
    </source>
</evidence>
<reference evidence="2 3" key="1">
    <citation type="submission" date="2018-09" db="EMBL/GenBank/DDBJ databases">
        <authorList>
            <person name="Ayala-Pineda K."/>
            <person name="Cadiz V.M."/>
            <person name="Costa R."/>
            <person name="Salisbury A."/>
            <person name="Cassin E."/>
            <person name="Strong C."/>
            <person name="Regner K."/>
            <person name="Tsourkas P.K."/>
            <person name="Garlena R.A."/>
            <person name="Russell D.A."/>
            <person name="Pope W.H."/>
            <person name="Jacobs-Sera D."/>
            <person name="Hatfull G.F."/>
        </authorList>
    </citation>
    <scope>NUCLEOTIDE SEQUENCE [LARGE SCALE GENOMIC DNA]</scope>
</reference>
<evidence type="ECO:0000313" key="2">
    <source>
        <dbReference type="EMBL" id="AYQ98675.1"/>
    </source>
</evidence>
<feature type="region of interest" description="Disordered" evidence="1">
    <location>
        <begin position="24"/>
        <end position="51"/>
    </location>
</feature>
<proteinExistence type="predicted"/>
<gene>
    <name evidence="2" type="primary">54</name>
    <name evidence="2" type="ORF">SEA_RIPARIAN_54</name>
</gene>
<accession>A0A3G3LWZ8</accession>
<sequence>MEQCRYQGGSSSYAAPNANAKVCHADSAGEPGRTTGNAATAAGTAMQEGEDRIDVERRRALAAANPGEPIWVTALDDDTL</sequence>
<evidence type="ECO:0000256" key="1">
    <source>
        <dbReference type="SAM" id="MobiDB-lite"/>
    </source>
</evidence>
<dbReference type="EMBL" id="MH926059">
    <property type="protein sequence ID" value="AYQ98675.1"/>
    <property type="molecule type" value="Genomic_DNA"/>
</dbReference>
<protein>
    <submittedName>
        <fullName evidence="2">Uncharacterized protein</fullName>
    </submittedName>
</protein>
<name>A0A3G3LWZ8_9CAUD</name>
<organism evidence="2 3">
    <name type="scientific">Mycobacterium phage Riparian</name>
    <dbReference type="NCBI Taxonomy" id="2341079"/>
    <lineage>
        <taxon>Viruses</taxon>
        <taxon>Duplodnaviria</taxon>
        <taxon>Heunggongvirae</taxon>
        <taxon>Uroviricota</taxon>
        <taxon>Caudoviricetes</taxon>
        <taxon>Papyrusvirus</taxon>
        <taxon>Papyrusvirus send513</taxon>
    </lineage>
</organism>
<feature type="compositionally biased region" description="Low complexity" evidence="1">
    <location>
        <begin position="34"/>
        <end position="45"/>
    </location>
</feature>